<dbReference type="Proteomes" id="UP000750522">
    <property type="component" value="Unassembled WGS sequence"/>
</dbReference>
<dbReference type="STRING" id="1173061.A0A0J9XAA5"/>
<protein>
    <recommendedName>
        <fullName evidence="4">BTB domain-containing protein</fullName>
    </recommendedName>
</protein>
<dbReference type="EMBL" id="CCBN010000007">
    <property type="protein sequence ID" value="CDO54178.1"/>
    <property type="molecule type" value="Genomic_DNA"/>
</dbReference>
<evidence type="ECO:0008006" key="4">
    <source>
        <dbReference type="Google" id="ProtNLM"/>
    </source>
</evidence>
<dbReference type="AlphaFoldDB" id="A0A0J9XAA5"/>
<comment type="caution">
    <text evidence="1">The sequence shown here is derived from an EMBL/GenBank/DDBJ whole genome shotgun (WGS) entry which is preliminary data.</text>
</comment>
<sequence>MPTANGGPTDLQSYIYEAGFVHAAWADTLLEIDTPGAPEPRQAFRLHALFLSRSPVLYQLLTAAAPSRVVDSEGGFPLRCIALHTDDANLGPVGCSMVIATLYGRSLDLRWAGVEVVSSVIACGALLGLDGVARAGVKFLLSSVVSNGAPEGGLDHLQQVLQFALSCGSSSSANEINDKNHDETNDNKTHNNESIDIDYAGPYPLYTKGFLKYVVDFLVTSVDAGPQLNDLIYALPYAIVKYICEHAGLRVGAGGHLARHKFVGLVAATRRKKIDDGYEENAIIAFDNGKSRVVLVRKPIKKKK</sequence>
<evidence type="ECO:0000313" key="2">
    <source>
        <dbReference type="EMBL" id="KAF5097965.1"/>
    </source>
</evidence>
<dbReference type="Proteomes" id="UP000242525">
    <property type="component" value="Unassembled WGS sequence"/>
</dbReference>
<name>A0A0J9XAA5_GEOCN</name>
<dbReference type="OrthoDB" id="6359943at2759"/>
<reference evidence="1 3" key="1">
    <citation type="submission" date="2014-03" db="EMBL/GenBank/DDBJ databases">
        <authorList>
            <person name="Casaregola S."/>
        </authorList>
    </citation>
    <scope>NUCLEOTIDE SEQUENCE [LARGE SCALE GENOMIC DNA]</scope>
    <source>
        <strain evidence="1 3">CLIB 918</strain>
    </source>
</reference>
<gene>
    <name evidence="1" type="ORF">BN980_GECA07s00417g</name>
    <name evidence="2" type="ORF">DV451_003620</name>
</gene>
<proteinExistence type="predicted"/>
<reference evidence="2" key="2">
    <citation type="journal article" date="2020" name="Front. Microbiol.">
        <title>Phenotypic and Genetic Characterization of the Cheese Ripening Yeast Geotrichum candidum.</title>
        <authorList>
            <person name="Perkins V."/>
            <person name="Vignola S."/>
            <person name="Lessard M.H."/>
            <person name="Plante P.L."/>
            <person name="Corbeil J."/>
            <person name="Dugat-Bony E."/>
            <person name="Frenette M."/>
            <person name="Labrie S."/>
        </authorList>
    </citation>
    <scope>NUCLEOTIDE SEQUENCE</scope>
    <source>
        <strain evidence="2">LMA-70</strain>
    </source>
</reference>
<evidence type="ECO:0000313" key="1">
    <source>
        <dbReference type="EMBL" id="CDO54178.1"/>
    </source>
</evidence>
<organism evidence="1 3">
    <name type="scientific">Geotrichum candidum</name>
    <name type="common">Oospora lactis</name>
    <name type="synonym">Dipodascus geotrichum</name>
    <dbReference type="NCBI Taxonomy" id="1173061"/>
    <lineage>
        <taxon>Eukaryota</taxon>
        <taxon>Fungi</taxon>
        <taxon>Dikarya</taxon>
        <taxon>Ascomycota</taxon>
        <taxon>Saccharomycotina</taxon>
        <taxon>Dipodascomycetes</taxon>
        <taxon>Dipodascales</taxon>
        <taxon>Dipodascaceae</taxon>
        <taxon>Geotrichum</taxon>
    </lineage>
</organism>
<dbReference type="PANTHER" id="PTHR47369:SF2">
    <property type="entry name" value="BTB_POZ DOMAIN-CONTAINING PROTEIN 2"/>
    <property type="match status" value="1"/>
</dbReference>
<reference evidence="2" key="3">
    <citation type="submission" date="2020-01" db="EMBL/GenBank/DDBJ databases">
        <authorList>
            <person name="Perkins V."/>
            <person name="Lessard M.-H."/>
            <person name="Dugat-Bony E."/>
            <person name="Frenette M."/>
            <person name="Labrie S."/>
        </authorList>
    </citation>
    <scope>NUCLEOTIDE SEQUENCE</scope>
    <source>
        <strain evidence="2">LMA-70</strain>
    </source>
</reference>
<evidence type="ECO:0000313" key="3">
    <source>
        <dbReference type="Proteomes" id="UP000242525"/>
    </source>
</evidence>
<accession>A0A0J9XAA5</accession>
<dbReference type="PANTHER" id="PTHR47369">
    <property type="entry name" value="BTB/POZ DOMAIN-CONTAINING PROTEIN"/>
    <property type="match status" value="1"/>
</dbReference>
<dbReference type="EMBL" id="QQZK01000082">
    <property type="protein sequence ID" value="KAF5097965.1"/>
    <property type="molecule type" value="Genomic_DNA"/>
</dbReference>
<keyword evidence="3" id="KW-1185">Reference proteome</keyword>